<dbReference type="InterPro" id="IPR020422">
    <property type="entry name" value="TYR_PHOSPHATASE_DUAL_dom"/>
</dbReference>
<dbReference type="PROSITE" id="PS00383">
    <property type="entry name" value="TYR_PHOSPHATASE_1"/>
    <property type="match status" value="1"/>
</dbReference>
<keyword evidence="7" id="KW-0206">Cytoskeleton</keyword>
<evidence type="ECO:0000256" key="6">
    <source>
        <dbReference type="ARBA" id="ARBA00022912"/>
    </source>
</evidence>
<dbReference type="SUPFAM" id="SSF52799">
    <property type="entry name" value="(Phosphotyrosine protein) phosphatases II"/>
    <property type="match status" value="1"/>
</dbReference>
<feature type="region of interest" description="Disordered" evidence="9">
    <location>
        <begin position="491"/>
        <end position="510"/>
    </location>
</feature>
<protein>
    <recommendedName>
        <fullName evidence="3">protein-serine/threonine phosphatase</fullName>
        <ecNumber evidence="3">3.1.3.16</ecNumber>
    </recommendedName>
</protein>
<dbReference type="InterPro" id="IPR016130">
    <property type="entry name" value="Tyr_Pase_AS"/>
</dbReference>
<evidence type="ECO:0000256" key="8">
    <source>
        <dbReference type="ARBA" id="ARBA00048336"/>
    </source>
</evidence>
<reference evidence="14" key="1">
    <citation type="submission" date="2025-08" db="UniProtKB">
        <authorList>
            <consortium name="RefSeq"/>
        </authorList>
    </citation>
    <scope>IDENTIFICATION</scope>
    <source>
        <tissue evidence="14">Muscle</tissue>
    </source>
</reference>
<dbReference type="PROSITE" id="PS50056">
    <property type="entry name" value="TYR_PHOSPHATASE_2"/>
    <property type="match status" value="1"/>
</dbReference>
<feature type="compositionally biased region" description="Polar residues" evidence="9">
    <location>
        <begin position="1084"/>
        <end position="1095"/>
    </location>
</feature>
<dbReference type="InterPro" id="IPR000387">
    <property type="entry name" value="Tyr_Pase_dom"/>
</dbReference>
<proteinExistence type="inferred from homology"/>
<evidence type="ECO:0000256" key="2">
    <source>
        <dbReference type="ARBA" id="ARBA00009580"/>
    </source>
</evidence>
<evidence type="ECO:0000256" key="3">
    <source>
        <dbReference type="ARBA" id="ARBA00013081"/>
    </source>
</evidence>
<evidence type="ECO:0000259" key="10">
    <source>
        <dbReference type="PROSITE" id="PS50054"/>
    </source>
</evidence>
<name>A0ABM1C4Z0_LIMPO</name>
<dbReference type="SMART" id="SM00195">
    <property type="entry name" value="DSPc"/>
    <property type="match status" value="1"/>
</dbReference>
<keyword evidence="13" id="KW-1185">Reference proteome</keyword>
<dbReference type="Gene3D" id="1.10.10.60">
    <property type="entry name" value="Homeodomain-like"/>
    <property type="match status" value="1"/>
</dbReference>
<feature type="domain" description="DEK-C" evidence="12">
    <location>
        <begin position="282"/>
        <end position="337"/>
    </location>
</feature>
<comment type="similarity">
    <text evidence="2">Belongs to the protein-tyrosine phosphatase family.</text>
</comment>
<gene>
    <name evidence="14" type="primary">LOC106478266</name>
</gene>
<evidence type="ECO:0000256" key="7">
    <source>
        <dbReference type="ARBA" id="ARBA00023212"/>
    </source>
</evidence>
<feature type="domain" description="Tyrosine specific protein phosphatases" evidence="11">
    <location>
        <begin position="406"/>
        <end position="460"/>
    </location>
</feature>
<evidence type="ECO:0000313" key="13">
    <source>
        <dbReference type="Proteomes" id="UP000694941"/>
    </source>
</evidence>
<dbReference type="Proteomes" id="UP000694941">
    <property type="component" value="Unplaced"/>
</dbReference>
<dbReference type="PANTHER" id="PTHR45864">
    <property type="entry name" value="SLINGSHOT PROTEIN PHOSPHATASE HOMOLOG"/>
    <property type="match status" value="1"/>
</dbReference>
<feature type="compositionally biased region" description="Polar residues" evidence="9">
    <location>
        <begin position="1066"/>
        <end position="1076"/>
    </location>
</feature>
<feature type="domain" description="Tyrosine-protein phosphatase" evidence="10">
    <location>
        <begin position="341"/>
        <end position="482"/>
    </location>
</feature>
<dbReference type="InterPro" id="IPR029021">
    <property type="entry name" value="Prot-tyrosine_phosphatase-like"/>
</dbReference>
<feature type="region of interest" description="Disordered" evidence="9">
    <location>
        <begin position="863"/>
        <end position="882"/>
    </location>
</feature>
<dbReference type="SUPFAM" id="SSF109715">
    <property type="entry name" value="DEK C-terminal domain"/>
    <property type="match status" value="1"/>
</dbReference>
<dbReference type="EC" id="3.1.3.16" evidence="3"/>
<dbReference type="Pfam" id="PF08766">
    <property type="entry name" value="DEK_C"/>
    <property type="match status" value="1"/>
</dbReference>
<dbReference type="InterPro" id="IPR043587">
    <property type="entry name" value="Phosphatase_SSH-like"/>
</dbReference>
<evidence type="ECO:0000256" key="5">
    <source>
        <dbReference type="ARBA" id="ARBA00022801"/>
    </source>
</evidence>
<accession>A0ABM1C4Z0</accession>
<dbReference type="CDD" id="cd14513">
    <property type="entry name" value="DSP_slingshot"/>
    <property type="match status" value="1"/>
</dbReference>
<dbReference type="Pfam" id="PF00782">
    <property type="entry name" value="DSPc"/>
    <property type="match status" value="1"/>
</dbReference>
<dbReference type="InterPro" id="IPR000340">
    <property type="entry name" value="Dual-sp_phosphatase_cat-dom"/>
</dbReference>
<keyword evidence="5" id="KW-0378">Hydrolase</keyword>
<keyword evidence="4" id="KW-0963">Cytoplasm</keyword>
<dbReference type="PANTHER" id="PTHR45864:SF2">
    <property type="entry name" value="PROTEIN PHOSPHATASE SLINGSHOT"/>
    <property type="match status" value="1"/>
</dbReference>
<evidence type="ECO:0000313" key="14">
    <source>
        <dbReference type="RefSeq" id="XP_013794252.1"/>
    </source>
</evidence>
<comment type="catalytic activity">
    <reaction evidence="8">
        <text>O-phospho-L-threonyl-[protein] + H2O = L-threonyl-[protein] + phosphate</text>
        <dbReference type="Rhea" id="RHEA:47004"/>
        <dbReference type="Rhea" id="RHEA-COMP:11060"/>
        <dbReference type="Rhea" id="RHEA-COMP:11605"/>
        <dbReference type="ChEBI" id="CHEBI:15377"/>
        <dbReference type="ChEBI" id="CHEBI:30013"/>
        <dbReference type="ChEBI" id="CHEBI:43474"/>
        <dbReference type="ChEBI" id="CHEBI:61977"/>
        <dbReference type="EC" id="3.1.3.16"/>
    </reaction>
</comment>
<sequence>MSVLNQRQPSRFCVSPPPHPCALLRRVYYKSSCRLEVQAEDYRGERQNYYIKENDEPEPENEEFMEHGSILDKNISKCYFVVKGAAVILPHDECVHLHRRYCTSGGGARDIQKHLQSMFYLLRDGDILEIAVRLESIHPGRTRYLVVVSGKDQDKNDESCLLGIDCGSITTIGLVLPLFSDTQITLDGDGGFSVSSGGRQHIFKPVSVQAMWSALQTLHKVSDKARAYNYFTCGGTHQWIEYYEQRIQSDQSCLNEWHIMGDLQSKRPLCIDEAGFTPTEKEETQKVIRGKLKEIMMSVDLEEVTSKYIRKKLEEEMGQKLNKYKSYIDQEMLTILGQMDAPTEIFDYLYLGSEWNASNLEELRNKGVGHILNVTREIDNFFPGMFDYFNIRVYDEESTDMLPYWDKTFRYIRKAKNQGSKVLVHCKMGISRSASVVIAYAMKAYDWNLKQAIEYVKNKRNCIKPNSGFMKQLEIYEGILDASKQRHNSLWRSKSETNLKPPEQSKYPGKKDICGETYAPKQIPSFLTIPGIMCRPKSWSPDDGSADIFLPFNTENQGQSEDDWTKRRRLDTDPLCYGDVNQSNGDLLKVPPTCLPKVSSIKDRINELVSHVSSSLDPPKLDVPSRSGLVLNLATQFESCSKSNSPVDEGITFTVPVEDVEAVVSQTKPLVPKHQAVLIKPGPWDVVSNQHMLTISDEEMKSVERQAFKSESSDQLSQQSEADCNEVFSSNSRESVVLTPGNVKKQKEEFEIRTQLLRSSSKKHSDILPSKINTPYTKASHASPEVVSLTGSPAGENRVFLWSRQSSFTSTDSQSSLSSPSLYKDCTNAANDQKSRFLYDKESIPWMPGTVQRTKQEIEKKNPETSEGCISHSAPTTPSASIHVQRSQSLRYDKRSLSTMFPERYPLSVAGKSQKSANEAEDLCSCNNLQQQEMCHSISMPSVVEIVTESTNRTPNIVNSAIQKPLQMVQDESNVAVSPKPINHEDDISLLSRNLINSSVANKNTIEFGKYVSECVSPLIYGVVHQYQAARYLDGDDDDDIQMEAEENHNGVVKRITLELETKSSLGQVKNQPQEHQVSEKDTYSSMERSISLPSSPDVENKRILSNHKACSVLNSSCKNSFVSLKSPNCLSFSPSKLFCKPKLNTGLLQRGGAPSMPNLSFKS</sequence>
<dbReference type="PROSITE" id="PS51998">
    <property type="entry name" value="DEK_C"/>
    <property type="match status" value="1"/>
</dbReference>
<dbReference type="RefSeq" id="XP_013794252.1">
    <property type="nucleotide sequence ID" value="XM_013938798.2"/>
</dbReference>
<evidence type="ECO:0000256" key="9">
    <source>
        <dbReference type="SAM" id="MobiDB-lite"/>
    </source>
</evidence>
<feature type="compositionally biased region" description="Polar residues" evidence="9">
    <location>
        <begin position="873"/>
        <end position="882"/>
    </location>
</feature>
<dbReference type="Pfam" id="PF23040">
    <property type="entry name" value="PH_SSH1-like_1st"/>
    <property type="match status" value="1"/>
</dbReference>
<dbReference type="PROSITE" id="PS50054">
    <property type="entry name" value="TYR_PHOSPHATASE_DUAL"/>
    <property type="match status" value="1"/>
</dbReference>
<dbReference type="InterPro" id="IPR043588">
    <property type="entry name" value="SSH-N"/>
</dbReference>
<evidence type="ECO:0000256" key="4">
    <source>
        <dbReference type="ARBA" id="ARBA00022490"/>
    </source>
</evidence>
<dbReference type="InterPro" id="IPR014876">
    <property type="entry name" value="DEK_C"/>
</dbReference>
<evidence type="ECO:0000256" key="1">
    <source>
        <dbReference type="ARBA" id="ARBA00004245"/>
    </source>
</evidence>
<evidence type="ECO:0000259" key="12">
    <source>
        <dbReference type="PROSITE" id="PS51998"/>
    </source>
</evidence>
<dbReference type="GeneID" id="106478266"/>
<organism evidence="13 14">
    <name type="scientific">Limulus polyphemus</name>
    <name type="common">Atlantic horseshoe crab</name>
    <dbReference type="NCBI Taxonomy" id="6850"/>
    <lineage>
        <taxon>Eukaryota</taxon>
        <taxon>Metazoa</taxon>
        <taxon>Ecdysozoa</taxon>
        <taxon>Arthropoda</taxon>
        <taxon>Chelicerata</taxon>
        <taxon>Merostomata</taxon>
        <taxon>Xiphosura</taxon>
        <taxon>Limulidae</taxon>
        <taxon>Limulus</taxon>
    </lineage>
</organism>
<dbReference type="Gene3D" id="3.90.190.10">
    <property type="entry name" value="Protein tyrosine phosphatase superfamily"/>
    <property type="match status" value="1"/>
</dbReference>
<keyword evidence="6" id="KW-0904">Protein phosphatase</keyword>
<comment type="subcellular location">
    <subcellularLocation>
        <location evidence="1">Cytoplasm</location>
        <location evidence="1">Cytoskeleton</location>
    </subcellularLocation>
</comment>
<feature type="region of interest" description="Disordered" evidence="9">
    <location>
        <begin position="1066"/>
        <end position="1099"/>
    </location>
</feature>
<evidence type="ECO:0000259" key="11">
    <source>
        <dbReference type="PROSITE" id="PS50056"/>
    </source>
</evidence>